<feature type="domain" description="ABC transporter" evidence="6">
    <location>
        <begin position="5"/>
        <end position="237"/>
    </location>
</feature>
<dbReference type="GO" id="GO:0016887">
    <property type="term" value="F:ATP hydrolysis activity"/>
    <property type="evidence" value="ECO:0007669"/>
    <property type="project" value="InterPro"/>
</dbReference>
<dbReference type="EMBL" id="CP002838">
    <property type="protein sequence ID" value="AEM38518.1"/>
    <property type="molecule type" value="Genomic_DNA"/>
</dbReference>
<dbReference type="InParanoid" id="G0EHE3"/>
<dbReference type="InterPro" id="IPR003439">
    <property type="entry name" value="ABC_transporter-like_ATP-bd"/>
</dbReference>
<sequence length="280" mass="31366">MPWVIEARRVWVSYVDGNPVLRGASLAAERGEVVSLLGPTGSGKTTLLLVLAGLLRPEKGEVLLDGTDLYSQLPGARRRIGLLFQNPDDQLFNPTVYDEIAYSLRTLGENEDTIRERVAAVARLLGIEAILERPPYRLSMGQKRLVALASILVYEPDILLLDEPLTFLDPDAARRVACIVRLYAKKGKTVILATHNVEAAAWLSNKTCILRNGVTHCTTPRELLEDNEIIERLGWLHPTLRLAKRLARDNLWRLIEEDRTNLEEECKLVNNTTTSKPTNT</sequence>
<dbReference type="GO" id="GO:0005524">
    <property type="term" value="F:ATP binding"/>
    <property type="evidence" value="ECO:0007669"/>
    <property type="project" value="UniProtKB-KW"/>
</dbReference>
<dbReference type="RefSeq" id="WP_014026195.1">
    <property type="nucleotide sequence ID" value="NC_015931.1"/>
</dbReference>
<evidence type="ECO:0000313" key="7">
    <source>
        <dbReference type="EMBL" id="AEM38518.1"/>
    </source>
</evidence>
<dbReference type="GO" id="GO:0042626">
    <property type="term" value="F:ATPase-coupled transmembrane transporter activity"/>
    <property type="evidence" value="ECO:0007669"/>
    <property type="project" value="TreeGrafter"/>
</dbReference>
<protein>
    <submittedName>
        <fullName evidence="7">ABC transporter-related protein</fullName>
    </submittedName>
</protein>
<dbReference type="STRING" id="694429.Pyrfu_0649"/>
<gene>
    <name evidence="7" type="ordered locus">Pyrfu_0649</name>
</gene>
<comment type="subcellular location">
    <subcellularLocation>
        <location evidence="1">Cell membrane</location>
    </subcellularLocation>
</comment>
<reference evidence="7 8" key="1">
    <citation type="journal article" date="2011" name="Stand. Genomic Sci.">
        <title>Complete genome sequence of the hyperthermophilic chemolithoautotroph Pyrolobus fumarii type strain (1A).</title>
        <authorList>
            <person name="Anderson I."/>
            <person name="Goker M."/>
            <person name="Nolan M."/>
            <person name="Lucas S."/>
            <person name="Hammon N."/>
            <person name="Deshpande S."/>
            <person name="Cheng J.F."/>
            <person name="Tapia R."/>
            <person name="Han C."/>
            <person name="Goodwin L."/>
            <person name="Pitluck S."/>
            <person name="Huntemann M."/>
            <person name="Liolios K."/>
            <person name="Ivanova N."/>
            <person name="Pagani I."/>
            <person name="Mavromatis K."/>
            <person name="Ovchinikova G."/>
            <person name="Pati A."/>
            <person name="Chen A."/>
            <person name="Palaniappan K."/>
            <person name="Land M."/>
            <person name="Hauser L."/>
            <person name="Brambilla E.M."/>
            <person name="Huber H."/>
            <person name="Yasawong M."/>
            <person name="Rohde M."/>
            <person name="Spring S."/>
            <person name="Abt B."/>
            <person name="Sikorski J."/>
            <person name="Wirth R."/>
            <person name="Detter J.C."/>
            <person name="Woyke T."/>
            <person name="Bristow J."/>
            <person name="Eisen J.A."/>
            <person name="Markowitz V."/>
            <person name="Hugenholtz P."/>
            <person name="Kyrpides N.C."/>
            <person name="Klenk H.P."/>
            <person name="Lapidus A."/>
        </authorList>
    </citation>
    <scope>NUCLEOTIDE SEQUENCE [LARGE SCALE GENOMIC DNA]</scope>
    <source>
        <strain evidence="8">DSM 11204 / 1A</strain>
    </source>
</reference>
<dbReference type="OrthoDB" id="35850at2157"/>
<evidence type="ECO:0000256" key="1">
    <source>
        <dbReference type="ARBA" id="ARBA00004236"/>
    </source>
</evidence>
<dbReference type="KEGG" id="pfm:Pyrfu_0649"/>
<dbReference type="PROSITE" id="PS50893">
    <property type="entry name" value="ABC_TRANSPORTER_2"/>
    <property type="match status" value="1"/>
</dbReference>
<comment type="function">
    <text evidence="5">Probably part of an ABC transporter complex. Responsible for energy coupling to the transport system.</text>
</comment>
<dbReference type="SMART" id="SM00382">
    <property type="entry name" value="AAA"/>
    <property type="match status" value="1"/>
</dbReference>
<dbReference type="InterPro" id="IPR027417">
    <property type="entry name" value="P-loop_NTPase"/>
</dbReference>
<dbReference type="GO" id="GO:0043190">
    <property type="term" value="C:ATP-binding cassette (ABC) transporter complex"/>
    <property type="evidence" value="ECO:0007669"/>
    <property type="project" value="TreeGrafter"/>
</dbReference>
<keyword evidence="2" id="KW-0813">Transport</keyword>
<dbReference type="SUPFAM" id="SSF52540">
    <property type="entry name" value="P-loop containing nucleoside triphosphate hydrolases"/>
    <property type="match status" value="1"/>
</dbReference>
<dbReference type="InterPro" id="IPR003593">
    <property type="entry name" value="AAA+_ATPase"/>
</dbReference>
<dbReference type="eggNOG" id="arCOG00202">
    <property type="taxonomic scope" value="Archaea"/>
</dbReference>
<keyword evidence="4" id="KW-0067">ATP-binding</keyword>
<keyword evidence="8" id="KW-1185">Reference proteome</keyword>
<organism evidence="7 8">
    <name type="scientific">Pyrolobus fumarii (strain DSM 11204 / 1A)</name>
    <dbReference type="NCBI Taxonomy" id="694429"/>
    <lineage>
        <taxon>Archaea</taxon>
        <taxon>Thermoproteota</taxon>
        <taxon>Thermoprotei</taxon>
        <taxon>Desulfurococcales</taxon>
        <taxon>Pyrodictiaceae</taxon>
        <taxon>Pyrolobus</taxon>
    </lineage>
</organism>
<evidence type="ECO:0000259" key="6">
    <source>
        <dbReference type="PROSITE" id="PS50893"/>
    </source>
</evidence>
<dbReference type="CDD" id="cd03225">
    <property type="entry name" value="ABC_cobalt_CbiO_domain1"/>
    <property type="match status" value="1"/>
</dbReference>
<evidence type="ECO:0000256" key="4">
    <source>
        <dbReference type="ARBA" id="ARBA00022840"/>
    </source>
</evidence>
<dbReference type="PANTHER" id="PTHR43553">
    <property type="entry name" value="HEAVY METAL TRANSPORTER"/>
    <property type="match status" value="1"/>
</dbReference>
<accession>G0EHE3</accession>
<dbReference type="Proteomes" id="UP000001037">
    <property type="component" value="Chromosome"/>
</dbReference>
<evidence type="ECO:0000313" key="8">
    <source>
        <dbReference type="Proteomes" id="UP000001037"/>
    </source>
</evidence>
<dbReference type="GeneID" id="11139112"/>
<dbReference type="InterPro" id="IPR050095">
    <property type="entry name" value="ECF_ABC_transporter_ATP-bd"/>
</dbReference>
<dbReference type="InterPro" id="IPR015856">
    <property type="entry name" value="ABC_transpr_CbiO/EcfA_su"/>
</dbReference>
<keyword evidence="3" id="KW-0547">Nucleotide-binding</keyword>
<name>G0EHE3_PYRF1</name>
<evidence type="ECO:0000256" key="3">
    <source>
        <dbReference type="ARBA" id="ARBA00022741"/>
    </source>
</evidence>
<proteinExistence type="predicted"/>
<evidence type="ECO:0000256" key="5">
    <source>
        <dbReference type="ARBA" id="ARBA00025157"/>
    </source>
</evidence>
<dbReference type="HOGENOM" id="CLU_000604_1_22_2"/>
<dbReference type="Gene3D" id="3.40.50.300">
    <property type="entry name" value="P-loop containing nucleotide triphosphate hydrolases"/>
    <property type="match status" value="1"/>
</dbReference>
<dbReference type="Pfam" id="PF00005">
    <property type="entry name" value="ABC_tran"/>
    <property type="match status" value="1"/>
</dbReference>
<evidence type="ECO:0000256" key="2">
    <source>
        <dbReference type="ARBA" id="ARBA00022448"/>
    </source>
</evidence>
<dbReference type="AlphaFoldDB" id="G0EHE3"/>